<accession>A0A5J4LLE4</accession>
<gene>
    <name evidence="1" type="ORF">San01_48770</name>
</gene>
<dbReference type="Proteomes" id="UP000325598">
    <property type="component" value="Unassembled WGS sequence"/>
</dbReference>
<reference evidence="1 2" key="1">
    <citation type="submission" date="2019-10" db="EMBL/GenBank/DDBJ databases">
        <title>Whole genome shotgun sequence of Streptomyces angustmyceticus NBRC 3934.</title>
        <authorList>
            <person name="Hosoyama A."/>
            <person name="Ichikawa N."/>
            <person name="Kimura A."/>
            <person name="Kitahashi Y."/>
            <person name="Komaki H."/>
            <person name="Uohara A."/>
        </authorList>
    </citation>
    <scope>NUCLEOTIDE SEQUENCE [LARGE SCALE GENOMIC DNA]</scope>
    <source>
        <strain evidence="1 2">NBRC 3934</strain>
    </source>
</reference>
<dbReference type="AlphaFoldDB" id="A0A5J4LLE4"/>
<evidence type="ECO:0000313" key="2">
    <source>
        <dbReference type="Proteomes" id="UP000325598"/>
    </source>
</evidence>
<name>A0A5J4LLE4_9ACTN</name>
<proteinExistence type="predicted"/>
<keyword evidence="2" id="KW-1185">Reference proteome</keyword>
<protein>
    <submittedName>
        <fullName evidence="1">Uncharacterized protein</fullName>
    </submittedName>
</protein>
<evidence type="ECO:0000313" key="1">
    <source>
        <dbReference type="EMBL" id="GES32390.1"/>
    </source>
</evidence>
<comment type="caution">
    <text evidence="1">The sequence shown here is derived from an EMBL/GenBank/DDBJ whole genome shotgun (WGS) entry which is preliminary data.</text>
</comment>
<sequence>MHESALGLAGPLCLLPLEAVRTAQVVADAADALAAVGAALPGEDRVLGRDEDQCVAEERIE</sequence>
<dbReference type="EMBL" id="BLAG01000014">
    <property type="protein sequence ID" value="GES32390.1"/>
    <property type="molecule type" value="Genomic_DNA"/>
</dbReference>
<organism evidence="1 2">
    <name type="scientific">Streptomyces angustmyceticus</name>
    <dbReference type="NCBI Taxonomy" id="285578"/>
    <lineage>
        <taxon>Bacteria</taxon>
        <taxon>Bacillati</taxon>
        <taxon>Actinomycetota</taxon>
        <taxon>Actinomycetes</taxon>
        <taxon>Kitasatosporales</taxon>
        <taxon>Streptomycetaceae</taxon>
        <taxon>Streptomyces</taxon>
    </lineage>
</organism>